<feature type="region of interest" description="Disordered" evidence="2">
    <location>
        <begin position="215"/>
        <end position="349"/>
    </location>
</feature>
<feature type="coiled-coil region" evidence="1">
    <location>
        <begin position="29"/>
        <end position="56"/>
    </location>
</feature>
<feature type="domain" description="CBF1-interacting co-repressor CIR N-terminal" evidence="3">
    <location>
        <begin position="13"/>
        <end position="49"/>
    </location>
</feature>
<dbReference type="EMBL" id="LR783966">
    <property type="protein sequence ID" value="CAB3231268.1"/>
    <property type="molecule type" value="mRNA"/>
</dbReference>
<dbReference type="PANTHER" id="PTHR13151">
    <property type="entry name" value="CBF1 INTERACTING COREPRESSOR CIR"/>
    <property type="match status" value="1"/>
</dbReference>
<feature type="compositionally biased region" description="Basic and acidic residues" evidence="2">
    <location>
        <begin position="217"/>
        <end position="226"/>
    </location>
</feature>
<reference evidence="4" key="1">
    <citation type="submission" date="2020-04" db="EMBL/GenBank/DDBJ databases">
        <authorList>
            <person name="Neveu A P."/>
        </authorList>
    </citation>
    <scope>NUCLEOTIDE SEQUENCE</scope>
    <source>
        <tissue evidence="4">Whole embryo</tissue>
    </source>
</reference>
<proteinExistence type="evidence at transcript level"/>
<evidence type="ECO:0000313" key="4">
    <source>
        <dbReference type="EMBL" id="CAB3231268.1"/>
    </source>
</evidence>
<feature type="region of interest" description="Disordered" evidence="2">
    <location>
        <begin position="148"/>
        <end position="167"/>
    </location>
</feature>
<evidence type="ECO:0000259" key="3">
    <source>
        <dbReference type="SMART" id="SM01083"/>
    </source>
</evidence>
<keyword evidence="1" id="KW-0175">Coiled coil</keyword>
<evidence type="ECO:0000256" key="1">
    <source>
        <dbReference type="SAM" id="Coils"/>
    </source>
</evidence>
<organism evidence="4">
    <name type="scientific">Phallusia mammillata</name>
    <dbReference type="NCBI Taxonomy" id="59560"/>
    <lineage>
        <taxon>Eukaryota</taxon>
        <taxon>Metazoa</taxon>
        <taxon>Chordata</taxon>
        <taxon>Tunicata</taxon>
        <taxon>Ascidiacea</taxon>
        <taxon>Phlebobranchia</taxon>
        <taxon>Ascidiidae</taxon>
        <taxon>Phallusia</taxon>
    </lineage>
</organism>
<feature type="compositionally biased region" description="Basic residues" evidence="2">
    <location>
        <begin position="227"/>
        <end position="243"/>
    </location>
</feature>
<dbReference type="Pfam" id="PF10197">
    <property type="entry name" value="Cir_N"/>
    <property type="match status" value="1"/>
</dbReference>
<dbReference type="InterPro" id="IPR040014">
    <property type="entry name" value="CIR1"/>
</dbReference>
<dbReference type="PANTHER" id="PTHR13151:SF2">
    <property type="entry name" value="COREPRESSOR INTERACTING WITH RBPJ 1"/>
    <property type="match status" value="1"/>
</dbReference>
<dbReference type="InterPro" id="IPR019339">
    <property type="entry name" value="CIR_N_dom"/>
</dbReference>
<feature type="compositionally biased region" description="Basic residues" evidence="2">
    <location>
        <begin position="255"/>
        <end position="264"/>
    </location>
</feature>
<dbReference type="GO" id="GO:0005634">
    <property type="term" value="C:nucleus"/>
    <property type="evidence" value="ECO:0007669"/>
    <property type="project" value="TreeGrafter"/>
</dbReference>
<feature type="compositionally biased region" description="Basic and acidic residues" evidence="2">
    <location>
        <begin position="276"/>
        <end position="338"/>
    </location>
</feature>
<protein>
    <submittedName>
        <fullName evidence="4">CIR protein</fullName>
    </submittedName>
</protein>
<evidence type="ECO:0000256" key="2">
    <source>
        <dbReference type="SAM" id="MobiDB-lite"/>
    </source>
</evidence>
<accession>A0A6F9DA13</accession>
<dbReference type="SMART" id="SM01083">
    <property type="entry name" value="Cir_N"/>
    <property type="match status" value="1"/>
</dbReference>
<dbReference type="AlphaFoldDB" id="A0A6F9DA13"/>
<dbReference type="GO" id="GO:0003714">
    <property type="term" value="F:transcription corepressor activity"/>
    <property type="evidence" value="ECO:0007669"/>
    <property type="project" value="InterPro"/>
</dbReference>
<gene>
    <name evidence="4" type="primary">Cir1</name>
</gene>
<sequence>MGKSYNNYMCKKDFHPSSRDNIKRVWMRQQKLEHEQKKQEEMIEQYRKEQDMHETRVLMGDSKAKVGLSFMYDAPPGMREKEQEEGDESFKFEWQRNAPRESWMKGDTSTLQDQPFGVCVRNVRCIKCHQWGHINTDRECPLFNKTSSFDPSASMKSADGVNDGASSSLALKPHVLKRMVDEKSSNQKYLEDEEEPEVAFLKNLTKKQKRKLLRRLNRLEDGEKDKKKSKKDGKDKKKKHRKRESSSSDEEAPVKKSKKKKRKHSESSSDESSSDENDRSHHSKEKQEKINHGDSKYRDSHRHENGRARERQERDNDYQRRKHSDRDRDRNYSRDRQNGHSRHNGHHGR</sequence>
<feature type="compositionally biased region" description="Basic residues" evidence="2">
    <location>
        <begin position="339"/>
        <end position="349"/>
    </location>
</feature>
<name>A0A6F9DA13_9ASCI</name>